<keyword evidence="8 9" id="KW-0472">Membrane</keyword>
<feature type="active site" evidence="9">
    <location>
        <position position="150"/>
    </location>
</feature>
<name>A0A7K0G9W4_9ACTN</name>
<evidence type="ECO:0000256" key="4">
    <source>
        <dbReference type="ARBA" id="ARBA00022692"/>
    </source>
</evidence>
<dbReference type="GO" id="GO:0004190">
    <property type="term" value="F:aspartic-type endopeptidase activity"/>
    <property type="evidence" value="ECO:0007669"/>
    <property type="project" value="UniProtKB-UniRule"/>
</dbReference>
<evidence type="ECO:0000313" key="13">
    <source>
        <dbReference type="EMBL" id="MRX80164.1"/>
    </source>
</evidence>
<reference evidence="14" key="1">
    <citation type="submission" date="2019-08" db="EMBL/GenBank/DDBJ databases">
        <title>Arthrobacter sp. nov., isolated from plateau pika and Tibetan wild ass.</title>
        <authorList>
            <person name="Ge Y."/>
        </authorList>
    </citation>
    <scope>NUCLEOTIDE SEQUENCE [LARGE SCALE GENOMIC DNA]</scope>
    <source>
        <strain evidence="14">HF-1365</strain>
    </source>
</reference>
<feature type="transmembrane region" description="Helical" evidence="9">
    <location>
        <begin position="160"/>
        <end position="183"/>
    </location>
</feature>
<feature type="region of interest" description="Disordered" evidence="12">
    <location>
        <begin position="199"/>
        <end position="219"/>
    </location>
</feature>
<dbReference type="PROSITE" id="PS00855">
    <property type="entry name" value="SPASE_II"/>
    <property type="match status" value="1"/>
</dbReference>
<dbReference type="GO" id="GO:0006508">
    <property type="term" value="P:proteolysis"/>
    <property type="evidence" value="ECO:0007669"/>
    <property type="project" value="UniProtKB-KW"/>
</dbReference>
<evidence type="ECO:0000256" key="11">
    <source>
        <dbReference type="RuleBase" id="RU004181"/>
    </source>
</evidence>
<evidence type="ECO:0000256" key="8">
    <source>
        <dbReference type="ARBA" id="ARBA00023136"/>
    </source>
</evidence>
<keyword evidence="5 9" id="KW-0064">Aspartyl protease</keyword>
<gene>
    <name evidence="9 13" type="primary">lspA</name>
    <name evidence="13" type="ORF">GJE22_06110</name>
</gene>
<protein>
    <recommendedName>
        <fullName evidence="9">Lipoprotein signal peptidase</fullName>
        <ecNumber evidence="9">3.4.23.36</ecNumber>
    </recommendedName>
    <alternativeName>
        <fullName evidence="9">Prolipoprotein signal peptidase</fullName>
    </alternativeName>
    <alternativeName>
        <fullName evidence="9">Signal peptidase II</fullName>
        <shortName evidence="9">SPase II</shortName>
    </alternativeName>
</protein>
<evidence type="ECO:0000256" key="1">
    <source>
        <dbReference type="ARBA" id="ARBA00006139"/>
    </source>
</evidence>
<dbReference type="PANTHER" id="PTHR33695">
    <property type="entry name" value="LIPOPROTEIN SIGNAL PEPTIDASE"/>
    <property type="match status" value="1"/>
</dbReference>
<feature type="transmembrane region" description="Helical" evidence="9">
    <location>
        <begin position="57"/>
        <end position="77"/>
    </location>
</feature>
<evidence type="ECO:0000256" key="7">
    <source>
        <dbReference type="ARBA" id="ARBA00022989"/>
    </source>
</evidence>
<evidence type="ECO:0000256" key="10">
    <source>
        <dbReference type="RuleBase" id="RU000594"/>
    </source>
</evidence>
<feature type="compositionally biased region" description="Basic residues" evidence="12">
    <location>
        <begin position="207"/>
        <end position="219"/>
    </location>
</feature>
<keyword evidence="14" id="KW-1185">Reference proteome</keyword>
<dbReference type="NCBIfam" id="TIGR00077">
    <property type="entry name" value="lspA"/>
    <property type="match status" value="1"/>
</dbReference>
<dbReference type="PANTHER" id="PTHR33695:SF1">
    <property type="entry name" value="LIPOPROTEIN SIGNAL PEPTIDASE"/>
    <property type="match status" value="1"/>
</dbReference>
<feature type="transmembrane region" description="Helical" evidence="9">
    <location>
        <begin position="122"/>
        <end position="140"/>
    </location>
</feature>
<dbReference type="Pfam" id="PF01252">
    <property type="entry name" value="Peptidase_A8"/>
    <property type="match status" value="1"/>
</dbReference>
<dbReference type="PRINTS" id="PR00781">
    <property type="entry name" value="LIPOSIGPTASE"/>
</dbReference>
<comment type="function">
    <text evidence="9 10">This protein specifically catalyzes the removal of signal peptides from prolipoproteins.</text>
</comment>
<evidence type="ECO:0000256" key="12">
    <source>
        <dbReference type="SAM" id="MobiDB-lite"/>
    </source>
</evidence>
<proteinExistence type="inferred from homology"/>
<dbReference type="GO" id="GO:0005886">
    <property type="term" value="C:plasma membrane"/>
    <property type="evidence" value="ECO:0007669"/>
    <property type="project" value="UniProtKB-SubCell"/>
</dbReference>
<evidence type="ECO:0000313" key="14">
    <source>
        <dbReference type="Proteomes" id="UP000470010"/>
    </source>
</evidence>
<comment type="subcellular location">
    <subcellularLocation>
        <location evidence="9">Cell membrane</location>
        <topology evidence="9">Multi-pass membrane protein</topology>
    </subcellularLocation>
</comment>
<dbReference type="InterPro" id="IPR001872">
    <property type="entry name" value="Peptidase_A8"/>
</dbReference>
<dbReference type="AlphaFoldDB" id="A0A7K0G9W4"/>
<dbReference type="Proteomes" id="UP000470010">
    <property type="component" value="Unassembled WGS sequence"/>
</dbReference>
<dbReference type="EC" id="3.4.23.36" evidence="9"/>
<evidence type="ECO:0000256" key="9">
    <source>
        <dbReference type="HAMAP-Rule" id="MF_00161"/>
    </source>
</evidence>
<evidence type="ECO:0000256" key="3">
    <source>
        <dbReference type="ARBA" id="ARBA00022670"/>
    </source>
</evidence>
<keyword evidence="7 9" id="KW-1133">Transmembrane helix</keyword>
<keyword evidence="2 9" id="KW-1003">Cell membrane</keyword>
<keyword evidence="4 9" id="KW-0812">Transmembrane</keyword>
<comment type="caution">
    <text evidence="13">The sequence shown here is derived from an EMBL/GenBank/DDBJ whole genome shotgun (WGS) entry which is preliminary data.</text>
</comment>
<dbReference type="UniPathway" id="UPA00665"/>
<evidence type="ECO:0000256" key="5">
    <source>
        <dbReference type="ARBA" id="ARBA00022750"/>
    </source>
</evidence>
<dbReference type="HAMAP" id="MF_00161">
    <property type="entry name" value="LspA"/>
    <property type="match status" value="1"/>
</dbReference>
<feature type="transmembrane region" description="Helical" evidence="9">
    <location>
        <begin position="97"/>
        <end position="115"/>
    </location>
</feature>
<keyword evidence="3 9" id="KW-0645">Protease</keyword>
<accession>A0A7K0G9W4</accession>
<keyword evidence="6 9" id="KW-0378">Hydrolase</keyword>
<evidence type="ECO:0000256" key="2">
    <source>
        <dbReference type="ARBA" id="ARBA00022475"/>
    </source>
</evidence>
<dbReference type="EMBL" id="VTFZ01000007">
    <property type="protein sequence ID" value="MRX80164.1"/>
    <property type="molecule type" value="Genomic_DNA"/>
</dbReference>
<organism evidence="13 14">
    <name type="scientific">Enorma shizhengliae</name>
    <dbReference type="NCBI Taxonomy" id="2606615"/>
    <lineage>
        <taxon>Bacteria</taxon>
        <taxon>Bacillati</taxon>
        <taxon>Actinomycetota</taxon>
        <taxon>Coriobacteriia</taxon>
        <taxon>Coriobacteriales</taxon>
        <taxon>Coriobacteriaceae</taxon>
        <taxon>Enorma</taxon>
    </lineage>
</organism>
<comment type="catalytic activity">
    <reaction evidence="9 10">
        <text>Release of signal peptides from bacterial membrane prolipoproteins. Hydrolyzes -Xaa-Yaa-Zaa-|-(S,diacylglyceryl)Cys-, in which Xaa is hydrophobic (preferably Leu), and Yaa (Ala or Ser) and Zaa (Gly or Ala) have small, neutral side chains.</text>
        <dbReference type="EC" id="3.4.23.36"/>
    </reaction>
</comment>
<comment type="similarity">
    <text evidence="1 9 11">Belongs to the peptidase A8 family.</text>
</comment>
<comment type="pathway">
    <text evidence="9">Protein modification; lipoprotein biosynthesis (signal peptide cleavage).</text>
</comment>
<feature type="transmembrane region" description="Helical" evidence="9">
    <location>
        <begin position="33"/>
        <end position="50"/>
    </location>
</feature>
<evidence type="ECO:0000256" key="6">
    <source>
        <dbReference type="ARBA" id="ARBA00022801"/>
    </source>
</evidence>
<feature type="active site" evidence="9">
    <location>
        <position position="166"/>
    </location>
</feature>
<sequence>MLSDGWYLDTWLKLEGLVVAKKRVDVKEFKPPLLWRLGVLLVVGVTVACFDQIAKAVARVALSPAGTVGVQVIPGILNFELVYNEGAAFGLGEGYTLVFVTLAVIMVMASLIYLLRAPLVSSWEVVGLALVCGGAVGNAIDRVAHGVVTDFIATAFIDFPVFNIADIGITVGVVVALIGFIFLSPANLAARERAEAERTAHADSAIRRRASRKSGRKGR</sequence>